<gene>
    <name evidence="1" type="ORF">Thiowin_04619</name>
</gene>
<dbReference type="Pfam" id="PF25212">
    <property type="entry name" value="HVO_A0114"/>
    <property type="match status" value="1"/>
</dbReference>
<dbReference type="Gene3D" id="1.10.10.10">
    <property type="entry name" value="Winged helix-like DNA-binding domain superfamily/Winged helix DNA-binding domain"/>
    <property type="match status" value="1"/>
</dbReference>
<evidence type="ECO:0000313" key="1">
    <source>
        <dbReference type="EMBL" id="WPL19488.1"/>
    </source>
</evidence>
<keyword evidence="2" id="KW-1185">Reference proteome</keyword>
<dbReference type="InterPro" id="IPR036388">
    <property type="entry name" value="WH-like_DNA-bd_sf"/>
</dbReference>
<reference evidence="1 2" key="1">
    <citation type="journal article" date="2023" name="Microorganisms">
        <title>Thiorhodovibrio frisius and Trv. litoralis spp. nov., Two Novel Members from a Clade of Fastidious Purple Sulfur Bacteria That Exhibit Unique Red-Shifted Light-Harvesting Capabilities.</title>
        <authorList>
            <person name="Methner A."/>
            <person name="Kuzyk S.B."/>
            <person name="Petersen J."/>
            <person name="Bauer S."/>
            <person name="Brinkmann H."/>
            <person name="Sichau K."/>
            <person name="Wanner G."/>
            <person name="Wolf J."/>
            <person name="Neumann-Schaal M."/>
            <person name="Henke P."/>
            <person name="Tank M."/>
            <person name="Sproer C."/>
            <person name="Bunk B."/>
            <person name="Overmann J."/>
        </authorList>
    </citation>
    <scope>NUCLEOTIDE SEQUENCE [LARGE SCALE GENOMIC DNA]</scope>
    <source>
        <strain evidence="1 2">DSM 6702</strain>
    </source>
</reference>
<protein>
    <submittedName>
        <fullName evidence="1">CRISPR locus-related DNA-binding protein</fullName>
    </submittedName>
</protein>
<organism evidence="1 2">
    <name type="scientific">Thiorhodovibrio winogradskyi</name>
    <dbReference type="NCBI Taxonomy" id="77007"/>
    <lineage>
        <taxon>Bacteria</taxon>
        <taxon>Pseudomonadati</taxon>
        <taxon>Pseudomonadota</taxon>
        <taxon>Gammaproteobacteria</taxon>
        <taxon>Chromatiales</taxon>
        <taxon>Chromatiaceae</taxon>
        <taxon>Thiorhodovibrio</taxon>
    </lineage>
</organism>
<proteinExistence type="predicted"/>
<evidence type="ECO:0000313" key="2">
    <source>
        <dbReference type="Proteomes" id="UP001432180"/>
    </source>
</evidence>
<dbReference type="SUPFAM" id="SSF46785">
    <property type="entry name" value="Winged helix' DNA-binding domain"/>
    <property type="match status" value="1"/>
</dbReference>
<sequence>MEERTLTITLNPDWRAALRAAGARAKADTYQGETLNFESVGALFARLTERRWSLVRALMGAGELSVRELARRLGRDVKRVHEEVTALAQLGLVERTERGGVLCPYVNIHVDLQLNAEPRQVA</sequence>
<dbReference type="GO" id="GO:0003677">
    <property type="term" value="F:DNA binding"/>
    <property type="evidence" value="ECO:0007669"/>
    <property type="project" value="UniProtKB-KW"/>
</dbReference>
<dbReference type="InterPro" id="IPR036390">
    <property type="entry name" value="WH_DNA-bd_sf"/>
</dbReference>
<accession>A0ABZ0SFP8</accession>
<name>A0ABZ0SFP8_9GAMM</name>
<keyword evidence="1" id="KW-0238">DNA-binding</keyword>
<dbReference type="RefSeq" id="WP_328985229.1">
    <property type="nucleotide sequence ID" value="NZ_CP121472.1"/>
</dbReference>
<dbReference type="EMBL" id="CP121472">
    <property type="protein sequence ID" value="WPL19488.1"/>
    <property type="molecule type" value="Genomic_DNA"/>
</dbReference>
<dbReference type="Proteomes" id="UP001432180">
    <property type="component" value="Chromosome"/>
</dbReference>